<protein>
    <recommendedName>
        <fullName evidence="7">Kinesin-like protein</fullName>
    </recommendedName>
</protein>
<feature type="domain" description="Kinesin motor" evidence="3">
    <location>
        <begin position="781"/>
        <end position="1114"/>
    </location>
</feature>
<dbReference type="Proteomes" id="UP001189429">
    <property type="component" value="Unassembled WGS sequence"/>
</dbReference>
<dbReference type="InterPro" id="IPR027640">
    <property type="entry name" value="Kinesin-like_fam"/>
</dbReference>
<dbReference type="InterPro" id="IPR027417">
    <property type="entry name" value="P-loop_NTPase"/>
</dbReference>
<dbReference type="Gene3D" id="3.40.850.10">
    <property type="entry name" value="Kinesin motor domain"/>
    <property type="match status" value="1"/>
</dbReference>
<sequence>MAGTDKMWSRCGHCQTCEWNNVLRRRHLACSKCGNTVELYNGKKRGVHFAAVESDEDRFYDATSDSDADDTRARRPLPPGILKKGNTGGGKGGKGTSIRGLLKQAAAAAKEDGDEELMRHLDNQIERLEKSELGAKAAAAAPGPAPPRSSGDPAAQAKAEAAREAAIKAEADRLSEAKFKAAELKSKVEGKVLIHPAQILDQKAVAFRKLWAPRPPDLGEVREIFRLIREEAKWDSLPDITVEQVVGLNGLAQGMFGEGTPAAPIQIYGDASGGADSAMTRLRRVGVAIVCTEQILPELQITGAVFGPLEGDRQVVPRGELMALYMALWTTSRYVNYTTDCEAVAQGWYEKRFAQPAGLDADLWQKIGELMRTREFCDASCCRRGARAFLGRESKAESADASAWFPDEEQPRLRPQPSVGGDAFAADGDDERKISIEDYLATAKEAARALDLHEDAGFSRAARALGLHAEEAARPEAPSVAAESSSSWPSPAQGAQRGGAGQPESPGPVILRSDLLDDVVSDDPMVFGKPRPAPQPGARRQKQRPRPPPQPVPQEQAADVDTSVGEDSEEAAGLACHAASEGSGAKKFHIVEERPRSQPLQQRKHPPRCPESPLEALATSASCSSSGGLGKLRSRQDRSSSRGRHRSGSGAPERRGSQALSSEASERPLLRRIKPGEEAEEVPLRLPPLEHGGAARGRRCTSQPPAAQPRGHKGKARPKSQGPADPEEKCERRMFDKNTLRQMNRDMFVAAIQHYRQIHCKPTSRERARGEPAEISSCSEGISVFLRKRPIFGKEEQSDFDVISVRPGQGQSAAARVVLHNCLFQADLKTAFVNHLTFQFDHVFDERVENSEVYRVAASRLIQNSLDGGIGTMFMFGQTGSGKTHTMSAIQEFASRDLFEGTDGQACMSCQYVELRGNRCFDLLAPPATGAGDGGRRGGEPRPELRLREQADGSYAAEGALDLFPKTPEELCGIMEMAQSRRATSATDANAVSSRSHAVCTLRLFESEGQLLLVDCAGTERRKDSMYHSKERQQEGAEINASLHALKECIRSFASHQRVPSHMYRASSLTKILADAFIRGARARLAVICTASPCATDTEHTIATLRMGMALGSGGSEHEEKQMMADCMEKKQRVVHPKQWTPEQVFEWLAAVSDGQFQDLVDVLPSNTTGQMLTRMTENRCAQLCGGSVKRGRRLFDALHAEMQAADAARKG</sequence>
<keyword evidence="1" id="KW-0067">ATP-binding</keyword>
<dbReference type="PROSITE" id="PS50067">
    <property type="entry name" value="KINESIN_MOTOR_2"/>
    <property type="match status" value="1"/>
</dbReference>
<evidence type="ECO:0000313" key="5">
    <source>
        <dbReference type="EMBL" id="CAK0865014.1"/>
    </source>
</evidence>
<keyword evidence="1" id="KW-0547">Nucleotide-binding</keyword>
<feature type="compositionally biased region" description="Basic and acidic residues" evidence="2">
    <location>
        <begin position="664"/>
        <end position="677"/>
    </location>
</feature>
<keyword evidence="6" id="KW-1185">Reference proteome</keyword>
<reference evidence="5" key="1">
    <citation type="submission" date="2023-10" db="EMBL/GenBank/DDBJ databases">
        <authorList>
            <person name="Chen Y."/>
            <person name="Shah S."/>
            <person name="Dougan E. K."/>
            <person name="Thang M."/>
            <person name="Chan C."/>
        </authorList>
    </citation>
    <scope>NUCLEOTIDE SEQUENCE [LARGE SCALE GENOMIC DNA]</scope>
</reference>
<feature type="domain" description="SAM" evidence="4">
    <location>
        <begin position="1140"/>
        <end position="1205"/>
    </location>
</feature>
<feature type="region of interest" description="Disordered" evidence="2">
    <location>
        <begin position="473"/>
        <end position="731"/>
    </location>
</feature>
<dbReference type="Gene3D" id="1.10.150.50">
    <property type="entry name" value="Transcription Factor, Ets-1"/>
    <property type="match status" value="1"/>
</dbReference>
<dbReference type="InterPro" id="IPR036961">
    <property type="entry name" value="Kinesin_motor_dom_sf"/>
</dbReference>
<name>A0ABN9UXU0_9DINO</name>
<organism evidence="5 6">
    <name type="scientific">Prorocentrum cordatum</name>
    <dbReference type="NCBI Taxonomy" id="2364126"/>
    <lineage>
        <taxon>Eukaryota</taxon>
        <taxon>Sar</taxon>
        <taxon>Alveolata</taxon>
        <taxon>Dinophyceae</taxon>
        <taxon>Prorocentrales</taxon>
        <taxon>Prorocentraceae</taxon>
        <taxon>Prorocentrum</taxon>
    </lineage>
</organism>
<dbReference type="InterPro" id="IPR013761">
    <property type="entry name" value="SAM/pointed_sf"/>
</dbReference>
<keyword evidence="1" id="KW-0505">Motor protein</keyword>
<dbReference type="EMBL" id="CAUYUJ010016416">
    <property type="protein sequence ID" value="CAK0865014.1"/>
    <property type="molecule type" value="Genomic_DNA"/>
</dbReference>
<proteinExistence type="inferred from homology"/>
<evidence type="ECO:0000256" key="1">
    <source>
        <dbReference type="PROSITE-ProRule" id="PRU00283"/>
    </source>
</evidence>
<dbReference type="SUPFAM" id="SSF47769">
    <property type="entry name" value="SAM/Pointed domain"/>
    <property type="match status" value="1"/>
</dbReference>
<evidence type="ECO:0000259" key="4">
    <source>
        <dbReference type="PROSITE" id="PS50105"/>
    </source>
</evidence>
<comment type="caution">
    <text evidence="5">The sequence shown here is derived from an EMBL/GenBank/DDBJ whole genome shotgun (WGS) entry which is preliminary data.</text>
</comment>
<feature type="region of interest" description="Disordered" evidence="2">
    <location>
        <begin position="400"/>
        <end position="427"/>
    </location>
</feature>
<gene>
    <name evidence="5" type="ORF">PCOR1329_LOCUS52699</name>
</gene>
<accession>A0ABN9UXU0</accession>
<evidence type="ECO:0008006" key="7">
    <source>
        <dbReference type="Google" id="ProtNLM"/>
    </source>
</evidence>
<evidence type="ECO:0000313" key="6">
    <source>
        <dbReference type="Proteomes" id="UP001189429"/>
    </source>
</evidence>
<feature type="region of interest" description="Disordered" evidence="2">
    <location>
        <begin position="134"/>
        <end position="157"/>
    </location>
</feature>
<feature type="compositionally biased region" description="Low complexity" evidence="2">
    <location>
        <begin position="475"/>
        <end position="495"/>
    </location>
</feature>
<feature type="binding site" evidence="1">
    <location>
        <begin position="877"/>
        <end position="884"/>
    </location>
    <ligand>
        <name>ATP</name>
        <dbReference type="ChEBI" id="CHEBI:30616"/>
    </ligand>
</feature>
<feature type="compositionally biased region" description="Gly residues" evidence="2">
    <location>
        <begin position="86"/>
        <end position="95"/>
    </location>
</feature>
<dbReference type="SMART" id="SM00129">
    <property type="entry name" value="KISc"/>
    <property type="match status" value="1"/>
</dbReference>
<dbReference type="Pfam" id="PF00225">
    <property type="entry name" value="Kinesin"/>
    <property type="match status" value="1"/>
</dbReference>
<dbReference type="PRINTS" id="PR00380">
    <property type="entry name" value="KINESINHEAVY"/>
</dbReference>
<evidence type="ECO:0000256" key="2">
    <source>
        <dbReference type="SAM" id="MobiDB-lite"/>
    </source>
</evidence>
<evidence type="ECO:0000259" key="3">
    <source>
        <dbReference type="PROSITE" id="PS50067"/>
    </source>
</evidence>
<feature type="compositionally biased region" description="Low complexity" evidence="2">
    <location>
        <begin position="616"/>
        <end position="626"/>
    </location>
</feature>
<dbReference type="PROSITE" id="PS50105">
    <property type="entry name" value="SAM_DOMAIN"/>
    <property type="match status" value="1"/>
</dbReference>
<dbReference type="InterPro" id="IPR001752">
    <property type="entry name" value="Kinesin_motor_dom"/>
</dbReference>
<comment type="similarity">
    <text evidence="1">Belongs to the TRAFAC class myosin-kinesin ATPase superfamily. Kinesin family.</text>
</comment>
<dbReference type="InterPro" id="IPR001660">
    <property type="entry name" value="SAM"/>
</dbReference>
<feature type="region of interest" description="Disordered" evidence="2">
    <location>
        <begin position="60"/>
        <end position="97"/>
    </location>
</feature>
<dbReference type="PANTHER" id="PTHR24115">
    <property type="entry name" value="KINESIN-RELATED"/>
    <property type="match status" value="1"/>
</dbReference>
<dbReference type="PANTHER" id="PTHR24115:SF0">
    <property type="entry name" value="FI21273P1-RELATED"/>
    <property type="match status" value="1"/>
</dbReference>
<dbReference type="SUPFAM" id="SSF52540">
    <property type="entry name" value="P-loop containing nucleoside triphosphate hydrolases"/>
    <property type="match status" value="1"/>
</dbReference>